<evidence type="ECO:0000313" key="2">
    <source>
        <dbReference type="EMBL" id="KAL2828188.1"/>
    </source>
</evidence>
<protein>
    <recommendedName>
        <fullName evidence="1">Aminoglycoside phosphotransferase domain-containing protein</fullName>
    </recommendedName>
</protein>
<dbReference type="Proteomes" id="UP001610335">
    <property type="component" value="Unassembled WGS sequence"/>
</dbReference>
<dbReference type="Pfam" id="PF01636">
    <property type="entry name" value="APH"/>
    <property type="match status" value="1"/>
</dbReference>
<accession>A0ABR4IK86</accession>
<proteinExistence type="predicted"/>
<gene>
    <name evidence="2" type="ORF">BDW59DRAFT_171023</name>
</gene>
<dbReference type="SUPFAM" id="SSF56112">
    <property type="entry name" value="Protein kinase-like (PK-like)"/>
    <property type="match status" value="1"/>
</dbReference>
<name>A0ABR4IK86_9EURO</name>
<dbReference type="PANTHER" id="PTHR21310:SF15">
    <property type="entry name" value="AMINOGLYCOSIDE PHOSPHOTRANSFERASE DOMAIN-CONTAINING PROTEIN"/>
    <property type="match status" value="1"/>
</dbReference>
<organism evidence="2 3">
    <name type="scientific">Aspergillus cavernicola</name>
    <dbReference type="NCBI Taxonomy" id="176166"/>
    <lineage>
        <taxon>Eukaryota</taxon>
        <taxon>Fungi</taxon>
        <taxon>Dikarya</taxon>
        <taxon>Ascomycota</taxon>
        <taxon>Pezizomycotina</taxon>
        <taxon>Eurotiomycetes</taxon>
        <taxon>Eurotiomycetidae</taxon>
        <taxon>Eurotiales</taxon>
        <taxon>Aspergillaceae</taxon>
        <taxon>Aspergillus</taxon>
        <taxon>Aspergillus subgen. Nidulantes</taxon>
    </lineage>
</organism>
<sequence>MCLLPFSSLLDVELHNLLAALLSIFPTDCSLPNGLSEETSLAALLKALLLGPVVKCSDELVIKLFPDLTEYHNLQYLSGHACDHPVPRTHGLIMLGNYRAMFMSQIPGVTLAKAWLGLSHEAKLSVQKPLDLIFSRLRCLRQDDGPEFGGVGGEGVKDYRIMEIFAYKSPCHVKLLRAFVEEQNQTLQGSVFTHGDLKKSNIMVKQNPGNANAYTVTGIVDWEDSGFYSEYYECTTLSNRQSIMSDNVWYLYVPDCISPL</sequence>
<comment type="caution">
    <text evidence="2">The sequence shown here is derived from an EMBL/GenBank/DDBJ whole genome shotgun (WGS) entry which is preliminary data.</text>
</comment>
<evidence type="ECO:0000259" key="1">
    <source>
        <dbReference type="Pfam" id="PF01636"/>
    </source>
</evidence>
<dbReference type="CDD" id="cd05120">
    <property type="entry name" value="APH_ChoK_like"/>
    <property type="match status" value="1"/>
</dbReference>
<dbReference type="InterPro" id="IPR051678">
    <property type="entry name" value="AGP_Transferase"/>
</dbReference>
<dbReference type="EMBL" id="JBFXLS010000021">
    <property type="protein sequence ID" value="KAL2828188.1"/>
    <property type="molecule type" value="Genomic_DNA"/>
</dbReference>
<dbReference type="PANTHER" id="PTHR21310">
    <property type="entry name" value="AMINOGLYCOSIDE PHOSPHOTRANSFERASE-RELATED-RELATED"/>
    <property type="match status" value="1"/>
</dbReference>
<dbReference type="InterPro" id="IPR002575">
    <property type="entry name" value="Aminoglycoside_PTrfase"/>
</dbReference>
<reference evidence="2 3" key="1">
    <citation type="submission" date="2024-07" db="EMBL/GenBank/DDBJ databases">
        <title>Section-level genome sequencing and comparative genomics of Aspergillus sections Usti and Cavernicolus.</title>
        <authorList>
            <consortium name="Lawrence Berkeley National Laboratory"/>
            <person name="Nybo J.L."/>
            <person name="Vesth T.C."/>
            <person name="Theobald S."/>
            <person name="Frisvad J.C."/>
            <person name="Larsen T.O."/>
            <person name="Kjaerboelling I."/>
            <person name="Rothschild-Mancinelli K."/>
            <person name="Lyhne E.K."/>
            <person name="Kogle M.E."/>
            <person name="Barry K."/>
            <person name="Clum A."/>
            <person name="Na H."/>
            <person name="Ledsgaard L."/>
            <person name="Lin J."/>
            <person name="Lipzen A."/>
            <person name="Kuo A."/>
            <person name="Riley R."/>
            <person name="Mondo S."/>
            <person name="LaButti K."/>
            <person name="Haridas S."/>
            <person name="Pangalinan J."/>
            <person name="Salamov A.A."/>
            <person name="Simmons B.A."/>
            <person name="Magnuson J.K."/>
            <person name="Chen J."/>
            <person name="Drula E."/>
            <person name="Henrissat B."/>
            <person name="Wiebenga A."/>
            <person name="Lubbers R.J."/>
            <person name="Gomes A.C."/>
            <person name="Makela M.R."/>
            <person name="Stajich J."/>
            <person name="Grigoriev I.V."/>
            <person name="Mortensen U.H."/>
            <person name="De vries R.P."/>
            <person name="Baker S.E."/>
            <person name="Andersen M.R."/>
        </authorList>
    </citation>
    <scope>NUCLEOTIDE SEQUENCE [LARGE SCALE GENOMIC DNA]</scope>
    <source>
        <strain evidence="2 3">CBS 600.67</strain>
    </source>
</reference>
<keyword evidence="3" id="KW-1185">Reference proteome</keyword>
<dbReference type="InterPro" id="IPR011009">
    <property type="entry name" value="Kinase-like_dom_sf"/>
</dbReference>
<dbReference type="Gene3D" id="3.90.1200.10">
    <property type="match status" value="1"/>
</dbReference>
<evidence type="ECO:0000313" key="3">
    <source>
        <dbReference type="Proteomes" id="UP001610335"/>
    </source>
</evidence>
<feature type="domain" description="Aminoglycoside phosphotransferase" evidence="1">
    <location>
        <begin position="69"/>
        <end position="234"/>
    </location>
</feature>